<reference evidence="3" key="1">
    <citation type="submission" date="2014-12" db="EMBL/GenBank/DDBJ databases">
        <title>Insight into the proteome of Arion vulgaris.</title>
        <authorList>
            <person name="Aradska J."/>
            <person name="Bulat T."/>
            <person name="Smidak R."/>
            <person name="Sarate P."/>
            <person name="Gangsoo J."/>
            <person name="Sialana F."/>
            <person name="Bilban M."/>
            <person name="Lubec G."/>
        </authorList>
    </citation>
    <scope>NUCLEOTIDE SEQUENCE</scope>
    <source>
        <tissue evidence="3">Skin</tissue>
    </source>
</reference>
<proteinExistence type="predicted"/>
<accession>A0A0B7AVC8</accession>
<evidence type="ECO:0000256" key="1">
    <source>
        <dbReference type="SAM" id="MobiDB-lite"/>
    </source>
</evidence>
<protein>
    <submittedName>
        <fullName evidence="3">Uncharacterized protein</fullName>
    </submittedName>
</protein>
<dbReference type="EMBL" id="HACG01037731">
    <property type="protein sequence ID" value="CEK84596.1"/>
    <property type="molecule type" value="Transcribed_RNA"/>
</dbReference>
<feature type="region of interest" description="Disordered" evidence="1">
    <location>
        <begin position="1"/>
        <end position="20"/>
    </location>
</feature>
<name>A0A0B7AVC8_9EUPU</name>
<gene>
    <name evidence="3" type="primary">ORF143545</name>
    <name evidence="2" type="synonym">ORF143531</name>
</gene>
<dbReference type="AlphaFoldDB" id="A0A0B7AVC8"/>
<organism evidence="3">
    <name type="scientific">Arion vulgaris</name>
    <dbReference type="NCBI Taxonomy" id="1028688"/>
    <lineage>
        <taxon>Eukaryota</taxon>
        <taxon>Metazoa</taxon>
        <taxon>Spiralia</taxon>
        <taxon>Lophotrochozoa</taxon>
        <taxon>Mollusca</taxon>
        <taxon>Gastropoda</taxon>
        <taxon>Heterobranchia</taxon>
        <taxon>Euthyneura</taxon>
        <taxon>Panpulmonata</taxon>
        <taxon>Eupulmonata</taxon>
        <taxon>Stylommatophora</taxon>
        <taxon>Helicina</taxon>
        <taxon>Arionoidea</taxon>
        <taxon>Arionidae</taxon>
        <taxon>Arion</taxon>
    </lineage>
</organism>
<evidence type="ECO:0000313" key="3">
    <source>
        <dbReference type="EMBL" id="CEK84597.1"/>
    </source>
</evidence>
<evidence type="ECO:0000313" key="2">
    <source>
        <dbReference type="EMBL" id="CEK84596.1"/>
    </source>
</evidence>
<feature type="compositionally biased region" description="Polar residues" evidence="1">
    <location>
        <begin position="1"/>
        <end position="16"/>
    </location>
</feature>
<sequence>MFSSIGGAVTSSNCGNEKSRHTDNFYEKKIDVVLRSSMKMSQICNDDYA</sequence>
<dbReference type="EMBL" id="HACG01037732">
    <property type="protein sequence ID" value="CEK84597.1"/>
    <property type="molecule type" value="Transcribed_RNA"/>
</dbReference>